<comment type="caution">
    <text evidence="1">The sequence shown here is derived from an EMBL/GenBank/DDBJ whole genome shotgun (WGS) entry which is preliminary data.</text>
</comment>
<gene>
    <name evidence="1" type="ORF">ACFOLH_10025</name>
</gene>
<proteinExistence type="predicted"/>
<dbReference type="GO" id="GO:0008168">
    <property type="term" value="F:methyltransferase activity"/>
    <property type="evidence" value="ECO:0007669"/>
    <property type="project" value="UniProtKB-KW"/>
</dbReference>
<dbReference type="SUPFAM" id="SSF53335">
    <property type="entry name" value="S-adenosyl-L-methionine-dependent methyltransferases"/>
    <property type="match status" value="1"/>
</dbReference>
<dbReference type="CDD" id="cd02440">
    <property type="entry name" value="AdoMet_MTases"/>
    <property type="match status" value="1"/>
</dbReference>
<accession>A0ABV7WJE9</accession>
<dbReference type="EMBL" id="JBHRWW010000005">
    <property type="protein sequence ID" value="MFC3688678.1"/>
    <property type="molecule type" value="Genomic_DNA"/>
</dbReference>
<dbReference type="Proteomes" id="UP001595685">
    <property type="component" value="Unassembled WGS sequence"/>
</dbReference>
<dbReference type="InterPro" id="IPR029063">
    <property type="entry name" value="SAM-dependent_MTases_sf"/>
</dbReference>
<evidence type="ECO:0000313" key="2">
    <source>
        <dbReference type="Proteomes" id="UP001595685"/>
    </source>
</evidence>
<keyword evidence="1" id="KW-0489">Methyltransferase</keyword>
<protein>
    <submittedName>
        <fullName evidence="1">Class I SAM-dependent methyltransferase</fullName>
    </submittedName>
</protein>
<dbReference type="GO" id="GO:0032259">
    <property type="term" value="P:methylation"/>
    <property type="evidence" value="ECO:0007669"/>
    <property type="project" value="UniProtKB-KW"/>
</dbReference>
<dbReference type="Gene3D" id="3.40.50.150">
    <property type="entry name" value="Vaccinia Virus protein VP39"/>
    <property type="match status" value="1"/>
</dbReference>
<evidence type="ECO:0000313" key="1">
    <source>
        <dbReference type="EMBL" id="MFC3688678.1"/>
    </source>
</evidence>
<dbReference type="RefSeq" id="WP_340295694.1">
    <property type="nucleotide sequence ID" value="NZ_JBBEOI010000282.1"/>
</dbReference>
<keyword evidence="2" id="KW-1185">Reference proteome</keyword>
<keyword evidence="1" id="KW-0808">Transferase</keyword>
<reference evidence="2" key="1">
    <citation type="journal article" date="2019" name="Int. J. Syst. Evol. Microbiol.">
        <title>The Global Catalogue of Microorganisms (GCM) 10K type strain sequencing project: providing services to taxonomists for standard genome sequencing and annotation.</title>
        <authorList>
            <consortium name="The Broad Institute Genomics Platform"/>
            <consortium name="The Broad Institute Genome Sequencing Center for Infectious Disease"/>
            <person name="Wu L."/>
            <person name="Ma J."/>
        </authorList>
    </citation>
    <scope>NUCLEOTIDE SEQUENCE [LARGE SCALE GENOMIC DNA]</scope>
    <source>
        <strain evidence="2">NCAIM B.02333</strain>
    </source>
</reference>
<dbReference type="Pfam" id="PF13489">
    <property type="entry name" value="Methyltransf_23"/>
    <property type="match status" value="1"/>
</dbReference>
<name>A0ABV7WJE9_9MICO</name>
<sequence>MSVPPVGAPGWSAFLEAYHAAHPAVTEDLLLPMRGPRGLQPYAWLAEGLPATGPVLDVCCGSAPVADVVGHDRYTGVDLSRAELAQAALRRPGARVVRGDAMTSALTARPPADSGAGTLDRGAGRPAAVTVAMALMLLPLEAFLRRAAALLPDGGRLHAMVPTREDAAGTGYGTLLRLLGEDGHGYRQPLPPAVVAQELDRAGFTLEDDEVAVFDRHVPPEDVDLVVGSFYVRDGGPGPEPARGWLTDRSREPDFLLRYPLRRLRAVRTGTGR</sequence>
<organism evidence="1 2">
    <name type="scientific">Aquipuribacter hungaricus</name>
    <dbReference type="NCBI Taxonomy" id="545624"/>
    <lineage>
        <taxon>Bacteria</taxon>
        <taxon>Bacillati</taxon>
        <taxon>Actinomycetota</taxon>
        <taxon>Actinomycetes</taxon>
        <taxon>Micrococcales</taxon>
        <taxon>Intrasporangiaceae</taxon>
        <taxon>Aquipuribacter</taxon>
    </lineage>
</organism>